<comment type="caution">
    <text evidence="1">The sequence shown here is derived from an EMBL/GenBank/DDBJ whole genome shotgun (WGS) entry which is preliminary data.</text>
</comment>
<organism evidence="1 2">
    <name type="scientific">Imshaugia aleurites</name>
    <dbReference type="NCBI Taxonomy" id="172621"/>
    <lineage>
        <taxon>Eukaryota</taxon>
        <taxon>Fungi</taxon>
        <taxon>Dikarya</taxon>
        <taxon>Ascomycota</taxon>
        <taxon>Pezizomycotina</taxon>
        <taxon>Lecanoromycetes</taxon>
        <taxon>OSLEUM clade</taxon>
        <taxon>Lecanoromycetidae</taxon>
        <taxon>Lecanorales</taxon>
        <taxon>Lecanorineae</taxon>
        <taxon>Parmeliaceae</taxon>
        <taxon>Imshaugia</taxon>
    </lineage>
</organism>
<dbReference type="EMBL" id="CAJPDT010000026">
    <property type="protein sequence ID" value="CAF9920857.1"/>
    <property type="molecule type" value="Genomic_DNA"/>
</dbReference>
<reference evidence="1" key="1">
    <citation type="submission" date="2021-03" db="EMBL/GenBank/DDBJ databases">
        <authorList>
            <person name="Tagirdzhanova G."/>
        </authorList>
    </citation>
    <scope>NUCLEOTIDE SEQUENCE</scope>
</reference>
<name>A0A8H3IAE7_9LECA</name>
<accession>A0A8H3IAE7</accession>
<proteinExistence type="predicted"/>
<evidence type="ECO:0000313" key="2">
    <source>
        <dbReference type="Proteomes" id="UP000664534"/>
    </source>
</evidence>
<dbReference type="AlphaFoldDB" id="A0A8H3IAE7"/>
<dbReference type="InterPro" id="IPR032633">
    <property type="entry name" value="ThiJ-like"/>
</dbReference>
<evidence type="ECO:0008006" key="3">
    <source>
        <dbReference type="Google" id="ProtNLM"/>
    </source>
</evidence>
<dbReference type="InterPro" id="IPR029062">
    <property type="entry name" value="Class_I_gatase-like"/>
</dbReference>
<protein>
    <recommendedName>
        <fullName evidence="3">Class I glutamine amidotransferase-like protein</fullName>
    </recommendedName>
</protein>
<gene>
    <name evidence="1" type="ORF">IMSHALPRED_005021</name>
</gene>
<evidence type="ECO:0000313" key="1">
    <source>
        <dbReference type="EMBL" id="CAF9920857.1"/>
    </source>
</evidence>
<dbReference type="SUPFAM" id="SSF52317">
    <property type="entry name" value="Class I glutamine amidotransferase-like"/>
    <property type="match status" value="1"/>
</dbReference>
<dbReference type="OrthoDB" id="543156at2759"/>
<dbReference type="Pfam" id="PF17124">
    <property type="entry name" value="ThiJ_like"/>
    <property type="match status" value="1"/>
</dbReference>
<sequence>MPPPKVAFLMANYGHDPTETAVPYAEFKKAGFEIDFVTEKGNMPECDRKMLEGMTQKLLGATQEAVDLYKSMKEDMKNMKALSWTEEGFTLAPYDLVFLPGGHEKGVVQVINSPVTHRLMVDYFPQTRKPSRKNVAAICHGVMVLSESSLPDGKSVLHDATTTALPGFMEQSIFWGTRLFLGDYYKTYGPNSESVQASVEKRLDDPKAQYFNSLSSSPFVREDEKYNYISGRFPPDAKLLAERTIALVNKTLA</sequence>
<dbReference type="PANTHER" id="PTHR43068">
    <property type="entry name" value="SLR1854 PROTEIN"/>
    <property type="match status" value="1"/>
</dbReference>
<dbReference type="Gene3D" id="3.40.50.880">
    <property type="match status" value="1"/>
</dbReference>
<dbReference type="PANTHER" id="PTHR43068:SF1">
    <property type="entry name" value="SLR1854 PROTEIN"/>
    <property type="match status" value="1"/>
</dbReference>
<dbReference type="Proteomes" id="UP000664534">
    <property type="component" value="Unassembled WGS sequence"/>
</dbReference>
<keyword evidence="2" id="KW-1185">Reference proteome</keyword>